<reference evidence="5" key="1">
    <citation type="submission" date="2020-08" db="EMBL/GenBank/DDBJ databases">
        <title>Multicomponent nature underlies the extraordinary mechanical properties of spider dragline silk.</title>
        <authorList>
            <person name="Kono N."/>
            <person name="Nakamura H."/>
            <person name="Mori M."/>
            <person name="Yoshida Y."/>
            <person name="Ohtoshi R."/>
            <person name="Malay A.D."/>
            <person name="Moran D.A.P."/>
            <person name="Tomita M."/>
            <person name="Numata K."/>
            <person name="Arakawa K."/>
        </authorList>
    </citation>
    <scope>NUCLEOTIDE SEQUENCE</scope>
</reference>
<keyword evidence="4" id="KW-0904">Protein phosphatase</keyword>
<keyword evidence="3" id="KW-0378">Hydrolase</keyword>
<gene>
    <name evidence="5" type="primary">cdc14ab</name>
    <name evidence="5" type="ORF">NPIL_25821</name>
</gene>
<dbReference type="SUPFAM" id="SSF52799">
    <property type="entry name" value="(Phosphotyrosine protein) phosphatases II"/>
    <property type="match status" value="1"/>
</dbReference>
<comment type="caution">
    <text evidence="5">The sequence shown here is derived from an EMBL/GenBank/DDBJ whole genome shotgun (WGS) entry which is preliminary data.</text>
</comment>
<dbReference type="GO" id="GO:0004725">
    <property type="term" value="F:protein tyrosine phosphatase activity"/>
    <property type="evidence" value="ECO:0007669"/>
    <property type="project" value="UniProtKB-EC"/>
</dbReference>
<dbReference type="OrthoDB" id="266663at2759"/>
<sequence>MPFLGYPLHSPESYIPYFRKHNVSTIVRLNKKIYDAKRFIENGFDHRDLFFIDGSTPSDTIMREFLDIAEKAKGAIAVHCK</sequence>
<accession>A0A8X6QYH8</accession>
<dbReference type="AlphaFoldDB" id="A0A8X6QYH8"/>
<dbReference type="FunFam" id="3.90.190.10:FF:000006">
    <property type="entry name" value="Dual specificity protein phosphatase CDC14B"/>
    <property type="match status" value="1"/>
</dbReference>
<evidence type="ECO:0000256" key="4">
    <source>
        <dbReference type="ARBA" id="ARBA00022912"/>
    </source>
</evidence>
<evidence type="ECO:0000313" key="6">
    <source>
        <dbReference type="Proteomes" id="UP000887013"/>
    </source>
</evidence>
<organism evidence="5 6">
    <name type="scientific">Nephila pilipes</name>
    <name type="common">Giant wood spider</name>
    <name type="synonym">Nephila maculata</name>
    <dbReference type="NCBI Taxonomy" id="299642"/>
    <lineage>
        <taxon>Eukaryota</taxon>
        <taxon>Metazoa</taxon>
        <taxon>Ecdysozoa</taxon>
        <taxon>Arthropoda</taxon>
        <taxon>Chelicerata</taxon>
        <taxon>Arachnida</taxon>
        <taxon>Araneae</taxon>
        <taxon>Araneomorphae</taxon>
        <taxon>Entelegynae</taxon>
        <taxon>Araneoidea</taxon>
        <taxon>Nephilidae</taxon>
        <taxon>Nephila</taxon>
    </lineage>
</organism>
<comment type="similarity">
    <text evidence="1">Belongs to the protein-tyrosine phosphatase family. Non-receptor class CDC14 subfamily.</text>
</comment>
<dbReference type="Pfam" id="PF22785">
    <property type="entry name" value="Tc-R-P"/>
    <property type="match status" value="1"/>
</dbReference>
<dbReference type="EC" id="3.1.3.48" evidence="2"/>
<evidence type="ECO:0000256" key="2">
    <source>
        <dbReference type="ARBA" id="ARBA00013064"/>
    </source>
</evidence>
<evidence type="ECO:0000256" key="1">
    <source>
        <dbReference type="ARBA" id="ARBA00007315"/>
    </source>
</evidence>
<evidence type="ECO:0000256" key="3">
    <source>
        <dbReference type="ARBA" id="ARBA00022801"/>
    </source>
</evidence>
<evidence type="ECO:0000313" key="5">
    <source>
        <dbReference type="EMBL" id="GFU43786.1"/>
    </source>
</evidence>
<dbReference type="EMBL" id="BMAW01132501">
    <property type="protein sequence ID" value="GFU43786.1"/>
    <property type="molecule type" value="Genomic_DNA"/>
</dbReference>
<name>A0A8X6QYH8_NEPPI</name>
<dbReference type="InterPro" id="IPR029021">
    <property type="entry name" value="Prot-tyrosine_phosphatase-like"/>
</dbReference>
<protein>
    <recommendedName>
        <fullName evidence="2">protein-tyrosine-phosphatase</fullName>
        <ecNumber evidence="2">3.1.3.48</ecNumber>
    </recommendedName>
</protein>
<dbReference type="Gene3D" id="3.90.190.10">
    <property type="entry name" value="Protein tyrosine phosphatase superfamily"/>
    <property type="match status" value="1"/>
</dbReference>
<dbReference type="InterPro" id="IPR050561">
    <property type="entry name" value="PTP"/>
</dbReference>
<proteinExistence type="inferred from homology"/>
<feature type="non-terminal residue" evidence="5">
    <location>
        <position position="1"/>
    </location>
</feature>
<dbReference type="Proteomes" id="UP000887013">
    <property type="component" value="Unassembled WGS sequence"/>
</dbReference>
<keyword evidence="6" id="KW-1185">Reference proteome</keyword>
<dbReference type="PANTHER" id="PTHR23339">
    <property type="entry name" value="TYROSINE SPECIFIC PROTEIN PHOSPHATASE AND DUAL SPECIFICITY PROTEIN PHOSPHATASE"/>
    <property type="match status" value="1"/>
</dbReference>